<evidence type="ECO:0000256" key="2">
    <source>
        <dbReference type="ARBA" id="ARBA00022679"/>
    </source>
</evidence>
<proteinExistence type="inferred from homology"/>
<dbReference type="GO" id="GO:0046872">
    <property type="term" value="F:metal ion binding"/>
    <property type="evidence" value="ECO:0007669"/>
    <property type="project" value="UniProtKB-KW"/>
</dbReference>
<dbReference type="GO" id="GO:0004730">
    <property type="term" value="F:pseudouridylate synthase activity"/>
    <property type="evidence" value="ECO:0007669"/>
    <property type="project" value="TreeGrafter"/>
</dbReference>
<keyword evidence="3" id="KW-0479">Metal-binding</keyword>
<protein>
    <submittedName>
        <fullName evidence="6">Pseudouridine kinase</fullName>
    </submittedName>
</protein>
<dbReference type="InterPro" id="IPR002139">
    <property type="entry name" value="Ribo/fructo_kinase"/>
</dbReference>
<dbReference type="SUPFAM" id="SSF53613">
    <property type="entry name" value="Ribokinase-like"/>
    <property type="match status" value="1"/>
</dbReference>
<feature type="domain" description="Carbohydrate kinase PfkB" evidence="5">
    <location>
        <begin position="46"/>
        <end position="297"/>
    </location>
</feature>
<dbReference type="CDD" id="cd01941">
    <property type="entry name" value="YeiC_kinase_like"/>
    <property type="match status" value="1"/>
</dbReference>
<dbReference type="Pfam" id="PF00294">
    <property type="entry name" value="PfkB"/>
    <property type="match status" value="2"/>
</dbReference>
<dbReference type="GO" id="GO:0016798">
    <property type="term" value="F:hydrolase activity, acting on glycosyl bonds"/>
    <property type="evidence" value="ECO:0007669"/>
    <property type="project" value="TreeGrafter"/>
</dbReference>
<evidence type="ECO:0000256" key="3">
    <source>
        <dbReference type="ARBA" id="ARBA00022723"/>
    </source>
</evidence>
<sequence length="426" mass="45911">MEACAQRRLQSILRHVLPRDMVADDLHPNLLYARESSSECSAPVIVGGMVLDIHAKPFTLAKPGTTTPGKIKFIRGGVGRNVAEAMAKLGSNPFLISAVGVDLAGDLLLEYWNFIRLSTDGILKCPSISTPVVSNIFDMSGESAAAVASVEAVENFVTPDWIRRFHSHISVAPVLMLDANLHPFALEAACQMAAESGIPVWFEPVSVTKSKRIASVVKYVTFTSPNEAELISMAEALSSGDDQYSYKRIGNIVERQSVENLLQNLKPAICLLLEKGIKLVVVTLGADGVFLCSRERSELMKSYLKDAGSSSSGRQLYKIVNEIIPSKQFICSINFEHGKNHSYIWHLPAIPTSVVSLTGAGDCLVGGTLASICAGLNVMQSIAVGISAAKAAVETESNVPYQYHLTTIADEVKQIFSAAKLYLLDG</sequence>
<keyword evidence="4 6" id="KW-0418">Kinase</keyword>
<dbReference type="PRINTS" id="PR00990">
    <property type="entry name" value="RIBOKINASE"/>
</dbReference>
<evidence type="ECO:0000256" key="4">
    <source>
        <dbReference type="ARBA" id="ARBA00022777"/>
    </source>
</evidence>
<dbReference type="InterPro" id="IPR029056">
    <property type="entry name" value="Ribokinase-like"/>
</dbReference>
<feature type="domain" description="Carbohydrate kinase PfkB" evidence="5">
    <location>
        <begin position="344"/>
        <end position="396"/>
    </location>
</feature>
<keyword evidence="2" id="KW-0808">Transferase</keyword>
<accession>A0A1D1XK61</accession>
<dbReference type="GO" id="GO:0005737">
    <property type="term" value="C:cytoplasm"/>
    <property type="evidence" value="ECO:0007669"/>
    <property type="project" value="TreeGrafter"/>
</dbReference>
<dbReference type="InterPro" id="IPR002173">
    <property type="entry name" value="Carboh/pur_kinase_PfkB_CS"/>
</dbReference>
<organism evidence="6">
    <name type="scientific">Anthurium amnicola</name>
    <dbReference type="NCBI Taxonomy" id="1678845"/>
    <lineage>
        <taxon>Eukaryota</taxon>
        <taxon>Viridiplantae</taxon>
        <taxon>Streptophyta</taxon>
        <taxon>Embryophyta</taxon>
        <taxon>Tracheophyta</taxon>
        <taxon>Spermatophyta</taxon>
        <taxon>Magnoliopsida</taxon>
        <taxon>Liliopsida</taxon>
        <taxon>Araceae</taxon>
        <taxon>Pothoideae</taxon>
        <taxon>Potheae</taxon>
        <taxon>Anthurium</taxon>
    </lineage>
</organism>
<dbReference type="InterPro" id="IPR011611">
    <property type="entry name" value="PfkB_dom"/>
</dbReference>
<evidence type="ECO:0000259" key="5">
    <source>
        <dbReference type="Pfam" id="PF00294"/>
    </source>
</evidence>
<dbReference type="EMBL" id="GDJX01025139">
    <property type="protein sequence ID" value="JAT42797.1"/>
    <property type="molecule type" value="Transcribed_RNA"/>
</dbReference>
<dbReference type="PROSITE" id="PS00583">
    <property type="entry name" value="PFKB_KINASES_1"/>
    <property type="match status" value="1"/>
</dbReference>
<evidence type="ECO:0000313" key="6">
    <source>
        <dbReference type="EMBL" id="JAT42797.1"/>
    </source>
</evidence>
<dbReference type="PANTHER" id="PTHR42909">
    <property type="entry name" value="ZGC:136858"/>
    <property type="match status" value="1"/>
</dbReference>
<reference evidence="6" key="1">
    <citation type="submission" date="2015-07" db="EMBL/GenBank/DDBJ databases">
        <title>Transcriptome Assembly of Anthurium amnicola.</title>
        <authorList>
            <person name="Suzuki J."/>
        </authorList>
    </citation>
    <scope>NUCLEOTIDE SEQUENCE</scope>
</reference>
<evidence type="ECO:0000256" key="1">
    <source>
        <dbReference type="ARBA" id="ARBA00010688"/>
    </source>
</evidence>
<name>A0A1D1XK61_9ARAE</name>
<gene>
    <name evidence="6" type="primary">psuK_1</name>
    <name evidence="6" type="ORF">g.64460</name>
</gene>
<dbReference type="GO" id="GO:0016301">
    <property type="term" value="F:kinase activity"/>
    <property type="evidence" value="ECO:0007669"/>
    <property type="project" value="UniProtKB-KW"/>
</dbReference>
<dbReference type="Gene3D" id="3.40.1190.20">
    <property type="match status" value="1"/>
</dbReference>
<dbReference type="AlphaFoldDB" id="A0A1D1XK61"/>
<dbReference type="PANTHER" id="PTHR42909:SF1">
    <property type="entry name" value="CARBOHYDRATE KINASE PFKB DOMAIN-CONTAINING PROTEIN"/>
    <property type="match status" value="1"/>
</dbReference>
<comment type="similarity">
    <text evidence="1">Belongs to the carbohydrate kinase PfkB family.</text>
</comment>